<dbReference type="PROSITE" id="PS00137">
    <property type="entry name" value="SUBTILASE_HIS"/>
    <property type="match status" value="1"/>
</dbReference>
<sequence length="1487" mass="154933">MGMRAGSDWGRRAAGGAAAILLAAVVMVTPATAGSSAPASSPVTQPVTPPVTESVPPSDTPEEKIEPSLQRTLDAEQTAPLWVRFTDQADLAAASAIDDWAERGTAVAAALKATAETSQAEVRAQLDAAGVTYEAFWATNAIRIEDGTAELAAQLSARPEVDSLHATQSYELPETEPVDAPSTLAAGEVEWGVANVRADDVWEQYGVTGEGITVATIDSGALLDHPALVDHYRGANADGTFDHDHNWFDASGLCAGAPCDDHGHGSHVTGIIVGADGDADRIGVAPGATWIAANGCCTDAGLIASGQWMLEPTDLNGQNPDPSRRPHVINNSWGSLVPSNDPFMEDISLAWEAAGIFATWANGNEGPRCQTSGSPGSRIVNYSVGAYDVDDVVYSDSSRGAGQDGEIKPNIAAPGVAVRSAWKDGGYELLSGTSMAAPHVSGAVALMWSAAPALVGDVEATRDLLDGSAVDTPNDECGGAAGDHGDDNNVFGEGRLDALALLDSAPVGDTGTLVTTVTDAASGDPIPGARIAIDGPVDRERVTGDDGTYTVPLRVGDYQVTATAFGYVGGTAEVSVAQDETAELVVALERQETVTLSGRVVDGSGQGWPLYARVTVDGMPGGTVYTDPEDGAYSIEVPVGATYELSIEPEYDGYQAGAATVTVGDDDLAEDVELERVTDRCTTPGYGYSYTGAGTDFDHGLPEGWTVTDDNGSGHTWSFDDPYDLSNLTGGTEGWASAQSPGGALYIDTTLTTPVLDLSDDDAPVIGFRQALMQLGDVADVDLSVDGGRTWETVLNQTRVNTKGAADVSIPVPQAAGQSEVVVRFHYHNARYSSYFWQLDDVYVGSRSCDPVEGGLVIGNVTDANTGEPVNGARLAARAAPLDGVESIATPDDPGLDDGFYALFMSGDGDQELGFEGDRYAAGTATLTVGDGDVTGHDIELAAGRLEVDGDPSATLELGEFAEQTVTLSNTGTAPLTVDLTERRGSSEILRPDGTTATQEEIAASAGAPVRRVEGEASPLGFDPASDTVAADDVADQPADGPWTDLTDYPIPVQDNAVGEVGGRIYSVGGIGGVGQLDWVSAGWVYDPATQVWEPIADLPEAREAAVGAGIGDLFYVTGGNANDQRTRNTTWAYDPHTDRWTELTPSPRGFYGAGAAVLDGQLYVVGGCDPQNCGRSDAFRYDPATDTWTTLADYPINTSRQACAGIDGRVVCAGGMTRAGTITNHTYAYDPATDTWTRVADLPTARWGSAYTGASGELIVAGGYDGSAITNESFAYDPVADVWLDMPATSNVLYRSGSACGLNRVGGSNRTGFNPVTTVDQLPTYGDCQPADVSWLSVSSPSVELDPGEQVEVTVRVEATVGQPGTYRGGVWVREDTPYAVAPVEVTMDVEVPRRWGALAGTVTTVTCDGADAGALPGATVLVDGRSLEVELTADRNGYVQRWVDRAEMPLTVTVSADGYETWSQRVRPPGDGPSVVDVALRPDTC</sequence>
<feature type="region of interest" description="Disordered" evidence="8">
    <location>
        <begin position="33"/>
        <end position="68"/>
    </location>
</feature>
<evidence type="ECO:0000256" key="1">
    <source>
        <dbReference type="ARBA" id="ARBA00011073"/>
    </source>
</evidence>
<dbReference type="Pfam" id="PF00082">
    <property type="entry name" value="Peptidase_S8"/>
    <property type="match status" value="1"/>
</dbReference>
<comment type="caution">
    <text evidence="11">The sequence shown here is derived from an EMBL/GenBank/DDBJ whole genome shotgun (WGS) entry which is preliminary data.</text>
</comment>
<feature type="domain" description="Peptidase S8/S53" evidence="9">
    <location>
        <begin position="209"/>
        <end position="474"/>
    </location>
</feature>
<dbReference type="InterPro" id="IPR015500">
    <property type="entry name" value="Peptidase_S8_subtilisin-rel"/>
</dbReference>
<evidence type="ECO:0000256" key="8">
    <source>
        <dbReference type="SAM" id="MobiDB-lite"/>
    </source>
</evidence>
<dbReference type="InterPro" id="IPR036852">
    <property type="entry name" value="Peptidase_S8/S53_dom_sf"/>
</dbReference>
<accession>A0A4R5DGD3</accession>
<evidence type="ECO:0000256" key="2">
    <source>
        <dbReference type="ARBA" id="ARBA00022441"/>
    </source>
</evidence>
<feature type="compositionally biased region" description="Low complexity" evidence="8">
    <location>
        <begin position="33"/>
        <end position="57"/>
    </location>
</feature>
<dbReference type="Proteomes" id="UP000294739">
    <property type="component" value="Unassembled WGS sequence"/>
</dbReference>
<dbReference type="GO" id="GO:0030246">
    <property type="term" value="F:carbohydrate binding"/>
    <property type="evidence" value="ECO:0007669"/>
    <property type="project" value="InterPro"/>
</dbReference>
<organism evidence="11 12">
    <name type="scientific">Jiangella asiatica</name>
    <dbReference type="NCBI Taxonomy" id="2530372"/>
    <lineage>
        <taxon>Bacteria</taxon>
        <taxon>Bacillati</taxon>
        <taxon>Actinomycetota</taxon>
        <taxon>Actinomycetes</taxon>
        <taxon>Jiangellales</taxon>
        <taxon>Jiangellaceae</taxon>
        <taxon>Jiangella</taxon>
    </lineage>
</organism>
<dbReference type="Gene3D" id="2.120.10.80">
    <property type="entry name" value="Kelch-type beta propeller"/>
    <property type="match status" value="1"/>
</dbReference>
<dbReference type="SUPFAM" id="SSF52743">
    <property type="entry name" value="Subtilisin-like"/>
    <property type="match status" value="1"/>
</dbReference>
<comment type="similarity">
    <text evidence="1 7">Belongs to the peptidase S8 family.</text>
</comment>
<dbReference type="InterPro" id="IPR008969">
    <property type="entry name" value="CarboxyPept-like_regulatory"/>
</dbReference>
<protein>
    <submittedName>
        <fullName evidence="11">Peptidase S8</fullName>
    </submittedName>
</protein>
<dbReference type="Gene3D" id="3.40.50.200">
    <property type="entry name" value="Peptidase S8/S53 domain"/>
    <property type="match status" value="1"/>
</dbReference>
<dbReference type="PROSITE" id="PS51892">
    <property type="entry name" value="SUBTILASE"/>
    <property type="match status" value="1"/>
</dbReference>
<evidence type="ECO:0000256" key="7">
    <source>
        <dbReference type="PROSITE-ProRule" id="PRU01240"/>
    </source>
</evidence>
<proteinExistence type="inferred from homology"/>
<dbReference type="SUPFAM" id="SSF49452">
    <property type="entry name" value="Starch-binding domain-like"/>
    <property type="match status" value="1"/>
</dbReference>
<evidence type="ECO:0000259" key="9">
    <source>
        <dbReference type="Pfam" id="PF00082"/>
    </source>
</evidence>
<evidence type="ECO:0000313" key="11">
    <source>
        <dbReference type="EMBL" id="TDE09463.1"/>
    </source>
</evidence>
<evidence type="ECO:0000259" key="10">
    <source>
        <dbReference type="Pfam" id="PF24981"/>
    </source>
</evidence>
<feature type="active site" description="Charge relay system" evidence="7">
    <location>
        <position position="264"/>
    </location>
</feature>
<dbReference type="Pfam" id="PF24981">
    <property type="entry name" value="Beta-prop_ATRN-LZTR1"/>
    <property type="match status" value="1"/>
</dbReference>
<feature type="active site" description="Charge relay system" evidence="7">
    <location>
        <position position="218"/>
    </location>
</feature>
<keyword evidence="5 7" id="KW-0378">Hydrolase</keyword>
<evidence type="ECO:0000313" key="12">
    <source>
        <dbReference type="Proteomes" id="UP000294739"/>
    </source>
</evidence>
<keyword evidence="12" id="KW-1185">Reference proteome</keyword>
<keyword evidence="2" id="KW-0880">Kelch repeat</keyword>
<feature type="active site" description="Charge relay system" evidence="7">
    <location>
        <position position="434"/>
    </location>
</feature>
<keyword evidence="3 7" id="KW-0645">Protease</keyword>
<dbReference type="OrthoDB" id="9813435at2"/>
<dbReference type="InterPro" id="IPR015915">
    <property type="entry name" value="Kelch-typ_b-propeller"/>
</dbReference>
<reference evidence="11 12" key="1">
    <citation type="submission" date="2019-03" db="EMBL/GenBank/DDBJ databases">
        <title>Draft genome sequences of novel Actinobacteria.</title>
        <authorList>
            <person name="Sahin N."/>
            <person name="Ay H."/>
            <person name="Saygin H."/>
        </authorList>
    </citation>
    <scope>NUCLEOTIDE SEQUENCE [LARGE SCALE GENOMIC DNA]</scope>
    <source>
        <strain evidence="11 12">5K138</strain>
    </source>
</reference>
<dbReference type="InterPro" id="IPR006652">
    <property type="entry name" value="Kelch_1"/>
</dbReference>
<dbReference type="SMART" id="SM00612">
    <property type="entry name" value="Kelch"/>
    <property type="match status" value="5"/>
</dbReference>
<dbReference type="InterPro" id="IPR022398">
    <property type="entry name" value="Peptidase_S8_His-AS"/>
</dbReference>
<dbReference type="PANTHER" id="PTHR43399:SF4">
    <property type="entry name" value="CELL WALL-ASSOCIATED PROTEASE"/>
    <property type="match status" value="1"/>
</dbReference>
<dbReference type="EMBL" id="SMKZ01000018">
    <property type="protein sequence ID" value="TDE09463.1"/>
    <property type="molecule type" value="Genomic_DNA"/>
</dbReference>
<dbReference type="InterPro" id="IPR051048">
    <property type="entry name" value="Peptidase_S8/S53_subtilisin"/>
</dbReference>
<evidence type="ECO:0000256" key="5">
    <source>
        <dbReference type="ARBA" id="ARBA00022801"/>
    </source>
</evidence>
<keyword evidence="6 7" id="KW-0720">Serine protease</keyword>
<name>A0A4R5DGD3_9ACTN</name>
<dbReference type="InterPro" id="IPR000209">
    <property type="entry name" value="Peptidase_S8/S53_dom"/>
</dbReference>
<dbReference type="Pfam" id="PF13620">
    <property type="entry name" value="CarboxypepD_reg"/>
    <property type="match status" value="1"/>
</dbReference>
<evidence type="ECO:0000256" key="4">
    <source>
        <dbReference type="ARBA" id="ARBA00022737"/>
    </source>
</evidence>
<dbReference type="GO" id="GO:0004252">
    <property type="term" value="F:serine-type endopeptidase activity"/>
    <property type="evidence" value="ECO:0007669"/>
    <property type="project" value="UniProtKB-UniRule"/>
</dbReference>
<dbReference type="NCBIfam" id="NF038128">
    <property type="entry name" value="choice_anch_J"/>
    <property type="match status" value="1"/>
</dbReference>
<dbReference type="Gene3D" id="2.60.120.200">
    <property type="match status" value="1"/>
</dbReference>
<dbReference type="PANTHER" id="PTHR43399">
    <property type="entry name" value="SUBTILISIN-RELATED"/>
    <property type="match status" value="1"/>
</dbReference>
<evidence type="ECO:0000256" key="6">
    <source>
        <dbReference type="ARBA" id="ARBA00022825"/>
    </source>
</evidence>
<dbReference type="InterPro" id="IPR056737">
    <property type="entry name" value="Beta-prop_ATRN-MKLN-like"/>
</dbReference>
<dbReference type="PROSITE" id="PS00138">
    <property type="entry name" value="SUBTILASE_SER"/>
    <property type="match status" value="1"/>
</dbReference>
<dbReference type="GO" id="GO:0006508">
    <property type="term" value="P:proteolysis"/>
    <property type="evidence" value="ECO:0007669"/>
    <property type="project" value="UniProtKB-KW"/>
</dbReference>
<dbReference type="SUPFAM" id="SSF49464">
    <property type="entry name" value="Carboxypeptidase regulatory domain-like"/>
    <property type="match status" value="1"/>
</dbReference>
<feature type="domain" description="Attractin/MKLN-like beta-propeller" evidence="10">
    <location>
        <begin position="1083"/>
        <end position="1292"/>
    </location>
</feature>
<evidence type="ECO:0000256" key="3">
    <source>
        <dbReference type="ARBA" id="ARBA00022670"/>
    </source>
</evidence>
<dbReference type="SUPFAM" id="SSF117281">
    <property type="entry name" value="Kelch motif"/>
    <property type="match status" value="1"/>
</dbReference>
<dbReference type="PRINTS" id="PR00723">
    <property type="entry name" value="SUBTILISIN"/>
</dbReference>
<dbReference type="InterPro" id="IPR023828">
    <property type="entry name" value="Peptidase_S8_Ser-AS"/>
</dbReference>
<gene>
    <name evidence="11" type="ORF">E1269_14155</name>
</gene>
<dbReference type="InParanoid" id="A0A4R5DGD3"/>
<dbReference type="Gene3D" id="2.60.40.1120">
    <property type="entry name" value="Carboxypeptidase-like, regulatory domain"/>
    <property type="match status" value="4"/>
</dbReference>
<dbReference type="InterPro" id="IPR013784">
    <property type="entry name" value="Carb-bd-like_fold"/>
</dbReference>
<keyword evidence="4" id="KW-0677">Repeat</keyword>